<dbReference type="AlphaFoldDB" id="A0A426X6Q9"/>
<accession>A0A426X6Q9</accession>
<organism evidence="2 3">
    <name type="scientific">Ensete ventricosum</name>
    <name type="common">Abyssinian banana</name>
    <name type="synonym">Musa ensete</name>
    <dbReference type="NCBI Taxonomy" id="4639"/>
    <lineage>
        <taxon>Eukaryota</taxon>
        <taxon>Viridiplantae</taxon>
        <taxon>Streptophyta</taxon>
        <taxon>Embryophyta</taxon>
        <taxon>Tracheophyta</taxon>
        <taxon>Spermatophyta</taxon>
        <taxon>Magnoliopsida</taxon>
        <taxon>Liliopsida</taxon>
        <taxon>Zingiberales</taxon>
        <taxon>Musaceae</taxon>
        <taxon>Ensete</taxon>
    </lineage>
</organism>
<comment type="caution">
    <text evidence="2">The sequence shown here is derived from an EMBL/GenBank/DDBJ whole genome shotgun (WGS) entry which is preliminary data.</text>
</comment>
<proteinExistence type="predicted"/>
<sequence>MLSSECGELGEKREARRRAATCSDLGDEDAHESGGVQIKRANGLHPMGPCVRRPRRDVWGKGSRGTGGSLVFGIGKGMRKREHRGDGRACGVTQPRGDNSNSILRERVVSRPN</sequence>
<dbReference type="EMBL" id="AMZH03025525">
    <property type="protein sequence ID" value="RRT35130.1"/>
    <property type="molecule type" value="Genomic_DNA"/>
</dbReference>
<feature type="compositionally biased region" description="Basic and acidic residues" evidence="1">
    <location>
        <begin position="104"/>
        <end position="113"/>
    </location>
</feature>
<reference evidence="2 3" key="1">
    <citation type="journal article" date="2014" name="Agronomy (Basel)">
        <title>A Draft Genome Sequence for Ensete ventricosum, the Drought-Tolerant Tree Against Hunger.</title>
        <authorList>
            <person name="Harrison J."/>
            <person name="Moore K.A."/>
            <person name="Paszkiewicz K."/>
            <person name="Jones T."/>
            <person name="Grant M."/>
            <person name="Ambacheew D."/>
            <person name="Muzemil S."/>
            <person name="Studholme D.J."/>
        </authorList>
    </citation>
    <scope>NUCLEOTIDE SEQUENCE [LARGE SCALE GENOMIC DNA]</scope>
</reference>
<evidence type="ECO:0000313" key="2">
    <source>
        <dbReference type="EMBL" id="RRT35130.1"/>
    </source>
</evidence>
<protein>
    <submittedName>
        <fullName evidence="2">Uncharacterized protein</fullName>
    </submittedName>
</protein>
<gene>
    <name evidence="2" type="ORF">B296_00054243</name>
</gene>
<feature type="region of interest" description="Disordered" evidence="1">
    <location>
        <begin position="1"/>
        <end position="113"/>
    </location>
</feature>
<dbReference type="Proteomes" id="UP000287651">
    <property type="component" value="Unassembled WGS sequence"/>
</dbReference>
<evidence type="ECO:0000256" key="1">
    <source>
        <dbReference type="SAM" id="MobiDB-lite"/>
    </source>
</evidence>
<feature type="compositionally biased region" description="Gly residues" evidence="1">
    <location>
        <begin position="62"/>
        <end position="76"/>
    </location>
</feature>
<name>A0A426X6Q9_ENSVE</name>
<evidence type="ECO:0000313" key="3">
    <source>
        <dbReference type="Proteomes" id="UP000287651"/>
    </source>
</evidence>